<keyword evidence="2" id="KW-1185">Reference proteome</keyword>
<reference evidence="1" key="1">
    <citation type="submission" date="2021-06" db="EMBL/GenBank/DDBJ databases">
        <authorList>
            <person name="Kallberg Y."/>
            <person name="Tangrot J."/>
            <person name="Rosling A."/>
        </authorList>
    </citation>
    <scope>NUCLEOTIDE SEQUENCE</scope>
    <source>
        <strain evidence="1">CL356</strain>
    </source>
</reference>
<name>A0ACA9K7J0_9GLOM</name>
<evidence type="ECO:0000313" key="2">
    <source>
        <dbReference type="Proteomes" id="UP000789525"/>
    </source>
</evidence>
<proteinExistence type="predicted"/>
<comment type="caution">
    <text evidence="1">The sequence shown here is derived from an EMBL/GenBank/DDBJ whole genome shotgun (WGS) entry which is preliminary data.</text>
</comment>
<accession>A0ACA9K7J0</accession>
<sequence length="297" mass="34259">MRRTLLQNDVPLIEGYCDFALVFQIRKSRTTYSATNTKKMEFDEMDLTPISKLLVNLSYISSSSIPVVLITTGSMNPIHLQHVNMFTIAKRHLETTLQDHIVVAGYISPSQDKYVKSKLIPEETILEDYRIEMAKLATQNSSWIDVDTWESKISPKHFIDYYQVVQRLATFLNENEQVEQKLSGKNKIKVMYLCGSDHVIRTGAKKLNEHGLVIVQRKSGDKWMSECEKKLVSVYNYSLKDLKDFVFFVENQNDTEVSSTKIRKLLLDGKSEWEKLCDARVVKYMKTHGILMAETAK</sequence>
<evidence type="ECO:0000313" key="1">
    <source>
        <dbReference type="EMBL" id="CAG8456463.1"/>
    </source>
</evidence>
<dbReference type="Proteomes" id="UP000789525">
    <property type="component" value="Unassembled WGS sequence"/>
</dbReference>
<dbReference type="EMBL" id="CAJVPT010001087">
    <property type="protein sequence ID" value="CAG8456463.1"/>
    <property type="molecule type" value="Genomic_DNA"/>
</dbReference>
<protein>
    <submittedName>
        <fullName evidence="1">10693_t:CDS:1</fullName>
    </submittedName>
</protein>
<gene>
    <name evidence="1" type="ORF">ACOLOM_LOCUS982</name>
</gene>
<organism evidence="1 2">
    <name type="scientific">Acaulospora colombiana</name>
    <dbReference type="NCBI Taxonomy" id="27376"/>
    <lineage>
        <taxon>Eukaryota</taxon>
        <taxon>Fungi</taxon>
        <taxon>Fungi incertae sedis</taxon>
        <taxon>Mucoromycota</taxon>
        <taxon>Glomeromycotina</taxon>
        <taxon>Glomeromycetes</taxon>
        <taxon>Diversisporales</taxon>
        <taxon>Acaulosporaceae</taxon>
        <taxon>Acaulospora</taxon>
    </lineage>
</organism>